<evidence type="ECO:0000313" key="3">
    <source>
        <dbReference type="Proteomes" id="UP000031668"/>
    </source>
</evidence>
<dbReference type="AlphaFoldDB" id="A0A0C2MX82"/>
<name>A0A0C2MX82_THEKT</name>
<feature type="compositionally biased region" description="Polar residues" evidence="1">
    <location>
        <begin position="66"/>
        <end position="84"/>
    </location>
</feature>
<proteinExistence type="predicted"/>
<comment type="caution">
    <text evidence="2">The sequence shown here is derived from an EMBL/GenBank/DDBJ whole genome shotgun (WGS) entry which is preliminary data.</text>
</comment>
<feature type="compositionally biased region" description="Basic and acidic residues" evidence="1">
    <location>
        <begin position="110"/>
        <end position="128"/>
    </location>
</feature>
<evidence type="ECO:0000256" key="1">
    <source>
        <dbReference type="SAM" id="MobiDB-lite"/>
    </source>
</evidence>
<organism evidence="2 3">
    <name type="scientific">Thelohanellus kitauei</name>
    <name type="common">Myxosporean</name>
    <dbReference type="NCBI Taxonomy" id="669202"/>
    <lineage>
        <taxon>Eukaryota</taxon>
        <taxon>Metazoa</taxon>
        <taxon>Cnidaria</taxon>
        <taxon>Myxozoa</taxon>
        <taxon>Myxosporea</taxon>
        <taxon>Bivalvulida</taxon>
        <taxon>Platysporina</taxon>
        <taxon>Myxobolidae</taxon>
        <taxon>Thelohanellus</taxon>
    </lineage>
</organism>
<protein>
    <submittedName>
        <fullName evidence="2">Uncharacterized protein</fullName>
    </submittedName>
</protein>
<dbReference type="Proteomes" id="UP000031668">
    <property type="component" value="Unassembled WGS sequence"/>
</dbReference>
<gene>
    <name evidence="2" type="ORF">RF11_08027</name>
</gene>
<evidence type="ECO:0000313" key="2">
    <source>
        <dbReference type="EMBL" id="KII71966.1"/>
    </source>
</evidence>
<dbReference type="EMBL" id="JWZT01001507">
    <property type="protein sequence ID" value="KII71966.1"/>
    <property type="molecule type" value="Genomic_DNA"/>
</dbReference>
<keyword evidence="3" id="KW-1185">Reference proteome</keyword>
<feature type="compositionally biased region" description="Polar residues" evidence="1">
    <location>
        <begin position="98"/>
        <end position="109"/>
    </location>
</feature>
<accession>A0A0C2MX82</accession>
<feature type="region of interest" description="Disordered" evidence="1">
    <location>
        <begin position="66"/>
        <end position="128"/>
    </location>
</feature>
<sequence length="128" mass="14791">MELFLKRSILRSTGPPVVKLSEDKALARVRPQTLDEEFTDRTQKNVKFTFSWCRSDLKNVYNTEGTRSEELNGNNVQHSPSQPIHQVKHRQRIEKRIIQSQTTKGNKQTVDNDKNGAARKDVKKLMAE</sequence>
<reference evidence="2 3" key="1">
    <citation type="journal article" date="2014" name="Genome Biol. Evol.">
        <title>The genome of the myxosporean Thelohanellus kitauei shows adaptations to nutrient acquisition within its fish host.</title>
        <authorList>
            <person name="Yang Y."/>
            <person name="Xiong J."/>
            <person name="Zhou Z."/>
            <person name="Huo F."/>
            <person name="Miao W."/>
            <person name="Ran C."/>
            <person name="Liu Y."/>
            <person name="Zhang J."/>
            <person name="Feng J."/>
            <person name="Wang M."/>
            <person name="Wang M."/>
            <person name="Wang L."/>
            <person name="Yao B."/>
        </authorList>
    </citation>
    <scope>NUCLEOTIDE SEQUENCE [LARGE SCALE GENOMIC DNA]</scope>
    <source>
        <strain evidence="2">Wuqing</strain>
    </source>
</reference>